<evidence type="ECO:0000313" key="10">
    <source>
        <dbReference type="EMBL" id="MFC3032586.1"/>
    </source>
</evidence>
<feature type="domain" description="Calcineurin-like phosphoesterase" evidence="8">
    <location>
        <begin position="1"/>
        <end position="222"/>
    </location>
</feature>
<organism evidence="10 11">
    <name type="scientific">Pseudoalteromonas fenneropenaei</name>
    <dbReference type="NCBI Taxonomy" id="1737459"/>
    <lineage>
        <taxon>Bacteria</taxon>
        <taxon>Pseudomonadati</taxon>
        <taxon>Pseudomonadota</taxon>
        <taxon>Gammaproteobacteria</taxon>
        <taxon>Alteromonadales</taxon>
        <taxon>Pseudoalteromonadaceae</taxon>
        <taxon>Pseudoalteromonas</taxon>
    </lineage>
</organism>
<dbReference type="Gene3D" id="3.60.21.10">
    <property type="match status" value="1"/>
</dbReference>
<evidence type="ECO:0000256" key="6">
    <source>
        <dbReference type="ARBA" id="ARBA00022839"/>
    </source>
</evidence>
<dbReference type="Pfam" id="PF00149">
    <property type="entry name" value="Metallophos"/>
    <property type="match status" value="1"/>
</dbReference>
<dbReference type="NCBIfam" id="TIGR00619">
    <property type="entry name" value="sbcd"/>
    <property type="match status" value="1"/>
</dbReference>
<reference evidence="11" key="1">
    <citation type="journal article" date="2019" name="Int. J. Syst. Evol. Microbiol.">
        <title>The Global Catalogue of Microorganisms (GCM) 10K type strain sequencing project: providing services to taxonomists for standard genome sequencing and annotation.</title>
        <authorList>
            <consortium name="The Broad Institute Genomics Platform"/>
            <consortium name="The Broad Institute Genome Sequencing Center for Infectious Disease"/>
            <person name="Wu L."/>
            <person name="Ma J."/>
        </authorList>
    </citation>
    <scope>NUCLEOTIDE SEQUENCE [LARGE SCALE GENOMIC DNA]</scope>
    <source>
        <strain evidence="11">KCTC 42730</strain>
    </source>
</reference>
<keyword evidence="7" id="KW-0235">DNA replication</keyword>
<gene>
    <name evidence="7 10" type="primary">sbcD</name>
    <name evidence="10" type="ORF">ACFOEE_08650</name>
</gene>
<dbReference type="InterPro" id="IPR026843">
    <property type="entry name" value="SbcD_C"/>
</dbReference>
<comment type="function">
    <text evidence="7">SbcCD cleaves DNA hairpin structures. These structures can inhibit DNA replication and are intermediates in certain DNA recombination reactions. The complex acts as a 3'-&gt;5' double strand exonuclease that can open hairpins. It also has a 5' single-strand endonuclease activity.</text>
</comment>
<evidence type="ECO:0000259" key="8">
    <source>
        <dbReference type="Pfam" id="PF00149"/>
    </source>
</evidence>
<evidence type="ECO:0000256" key="7">
    <source>
        <dbReference type="RuleBase" id="RU363069"/>
    </source>
</evidence>
<dbReference type="Pfam" id="PF12320">
    <property type="entry name" value="SbcD_C"/>
    <property type="match status" value="1"/>
</dbReference>
<name>A0ABV7CJ42_9GAMM</name>
<feature type="domain" description="Nuclease SbcCD subunit D C-terminal" evidence="9">
    <location>
        <begin position="287"/>
        <end position="376"/>
    </location>
</feature>
<comment type="subunit">
    <text evidence="2 7">Heterodimer of SbcC and SbcD.</text>
</comment>
<dbReference type="CDD" id="cd00840">
    <property type="entry name" value="MPP_Mre11_N"/>
    <property type="match status" value="1"/>
</dbReference>
<sequence>MRVLHTSDWHLGQQFYEHSRAAEQQAFLAWLVSVLSTEAVDILLVSGDIYHTATPPAQAEQLLYEFVRDAKIACPALHIVIIAGNHDSAARIETAKPLLRHFDTHVIGRFNKAQPDSALIQLDTPNGTAMVLGMPFLRPSDLHCGDGDSHYQQAVAAAYQQALEQYHASPDIPLLVMGHLHAKGGDISQDSERNITIGGYDAINASVFPPEANYVALGHLHKAQRVAKTEHIRYSGTPLPMSFAERHYQHQVLLATFSGAQLHAVKPLYVPRTKGLYLVPEQGAMMLDELCNTLEMLKLDEANAGNYLRLRLDARETDPHFRARIEAAMSHLDVQFCGIERVARQSAESSSAELDEHFTSAAITPAQLLDIAYRQHQQSDALAPESLQQLLAQVITELAEESL</sequence>
<dbReference type="InterPro" id="IPR004843">
    <property type="entry name" value="Calcineurin-like_PHP"/>
</dbReference>
<comment type="similarity">
    <text evidence="1 7">Belongs to the SbcD family.</text>
</comment>
<keyword evidence="7" id="KW-0233">DNA recombination</keyword>
<dbReference type="SUPFAM" id="SSF56300">
    <property type="entry name" value="Metallo-dependent phosphatases"/>
    <property type="match status" value="1"/>
</dbReference>
<evidence type="ECO:0000313" key="11">
    <source>
        <dbReference type="Proteomes" id="UP001595453"/>
    </source>
</evidence>
<keyword evidence="6 7" id="KW-0269">Exonuclease</keyword>
<proteinExistence type="inferred from homology"/>
<evidence type="ECO:0000259" key="9">
    <source>
        <dbReference type="Pfam" id="PF12320"/>
    </source>
</evidence>
<dbReference type="EMBL" id="JBHRSD010000014">
    <property type="protein sequence ID" value="MFC3032586.1"/>
    <property type="molecule type" value="Genomic_DNA"/>
</dbReference>
<dbReference type="RefSeq" id="WP_377123237.1">
    <property type="nucleotide sequence ID" value="NZ_JBHRSD010000014.1"/>
</dbReference>
<evidence type="ECO:0000256" key="5">
    <source>
        <dbReference type="ARBA" id="ARBA00022801"/>
    </source>
</evidence>
<protein>
    <recommendedName>
        <fullName evidence="3 7">Nuclease SbcCD subunit D</fullName>
    </recommendedName>
</protein>
<dbReference type="GO" id="GO:0004527">
    <property type="term" value="F:exonuclease activity"/>
    <property type="evidence" value="ECO:0007669"/>
    <property type="project" value="UniProtKB-KW"/>
</dbReference>
<dbReference type="Proteomes" id="UP001595453">
    <property type="component" value="Unassembled WGS sequence"/>
</dbReference>
<evidence type="ECO:0000256" key="2">
    <source>
        <dbReference type="ARBA" id="ARBA00011322"/>
    </source>
</evidence>
<keyword evidence="4 7" id="KW-0540">Nuclease</keyword>
<dbReference type="InterPro" id="IPR050535">
    <property type="entry name" value="DNA_Repair-Maintenance_Comp"/>
</dbReference>
<dbReference type="PANTHER" id="PTHR30337">
    <property type="entry name" value="COMPONENT OF ATP-DEPENDENT DSDNA EXONUCLEASE"/>
    <property type="match status" value="1"/>
</dbReference>
<keyword evidence="11" id="KW-1185">Reference proteome</keyword>
<evidence type="ECO:0000256" key="1">
    <source>
        <dbReference type="ARBA" id="ARBA00010555"/>
    </source>
</evidence>
<keyword evidence="7" id="KW-0255">Endonuclease</keyword>
<evidence type="ECO:0000256" key="3">
    <source>
        <dbReference type="ARBA" id="ARBA00013365"/>
    </source>
</evidence>
<accession>A0ABV7CJ42</accession>
<dbReference type="InterPro" id="IPR029052">
    <property type="entry name" value="Metallo-depent_PP-like"/>
</dbReference>
<dbReference type="PANTHER" id="PTHR30337:SF0">
    <property type="entry name" value="NUCLEASE SBCCD SUBUNIT D"/>
    <property type="match status" value="1"/>
</dbReference>
<evidence type="ECO:0000256" key="4">
    <source>
        <dbReference type="ARBA" id="ARBA00022722"/>
    </source>
</evidence>
<dbReference type="InterPro" id="IPR004593">
    <property type="entry name" value="SbcD"/>
</dbReference>
<keyword evidence="5 7" id="KW-0378">Hydrolase</keyword>
<comment type="caution">
    <text evidence="10">The sequence shown here is derived from an EMBL/GenBank/DDBJ whole genome shotgun (WGS) entry which is preliminary data.</text>
</comment>
<dbReference type="InterPro" id="IPR041796">
    <property type="entry name" value="Mre11_N"/>
</dbReference>